<keyword evidence="6" id="KW-0393">Immunoglobulin domain</keyword>
<keyword evidence="3 9" id="KW-0732">Signal</keyword>
<evidence type="ECO:0000259" key="10">
    <source>
        <dbReference type="PROSITE" id="PS50835"/>
    </source>
</evidence>
<dbReference type="FunFam" id="2.60.40.10:FF:000088">
    <property type="entry name" value="Butyrophilin subfamily 1 member A1"/>
    <property type="match status" value="1"/>
</dbReference>
<feature type="domain" description="Ig-like" evidence="10">
    <location>
        <begin position="26"/>
        <end position="143"/>
    </location>
</feature>
<evidence type="ECO:0000256" key="7">
    <source>
        <dbReference type="SAM" id="MobiDB-lite"/>
    </source>
</evidence>
<keyword evidence="2 8" id="KW-0812">Transmembrane</keyword>
<dbReference type="GO" id="GO:0050852">
    <property type="term" value="P:T cell receptor signaling pathway"/>
    <property type="evidence" value="ECO:0007669"/>
    <property type="project" value="TreeGrafter"/>
</dbReference>
<dbReference type="PANTHER" id="PTHR24100">
    <property type="entry name" value="BUTYROPHILIN"/>
    <property type="match status" value="1"/>
</dbReference>
<dbReference type="AlphaFoldDB" id="A0A4W2C413"/>
<dbReference type="Ensembl" id="ENSBIXT00000001777.1">
    <property type="protein sequence ID" value="ENSBIXP00000007476.1"/>
    <property type="gene ID" value="ENSBIXG00000013415.1"/>
</dbReference>
<reference evidence="11 12" key="1">
    <citation type="submission" date="2018-11" db="EMBL/GenBank/DDBJ databases">
        <title>Haplotype-resolved cattle genomes.</title>
        <authorList>
            <person name="Low W.Y."/>
            <person name="Tearle R."/>
            <person name="Bickhart D.M."/>
            <person name="Rosen B.D."/>
            <person name="Koren S."/>
            <person name="Rhie A."/>
            <person name="Hiendleder S."/>
            <person name="Phillippy A.M."/>
            <person name="Smith T.P.L."/>
            <person name="Williams J.L."/>
        </authorList>
    </citation>
    <scope>NUCLEOTIDE SEQUENCE [LARGE SCALE GENOMIC DNA]</scope>
</reference>
<dbReference type="Proteomes" id="UP000314981">
    <property type="component" value="Chromosome 23"/>
</dbReference>
<dbReference type="OMA" id="KSAYLAX"/>
<sequence length="295" mass="32443">MKMAWCLDFLPFHLLICLISDQLLTPCSAQFAVIGPPGHILVMVGEDAELPCHLSPKMSVETMELKWVRSSLRQVVFMYAHGKEVEDRQTAEYQGRTEILRDDITAGKAVLRIHNVRASDSGNYLCSLLELKVAGEPSSSVLSVFLLGPRNRCRVSAPNPPLKALDAEGQNMPAVTAPPAADGAGLYAVTSSVIVKGGSGEGVSCIIRNPLLNQEKTARISIANPFFSRAQRWIIAFAGTLTVSLLLLAGAGYFLCLQRKEKETLFTEKERAKKEKETAWAEKEQEQRIKERSST</sequence>
<dbReference type="InterPro" id="IPR003599">
    <property type="entry name" value="Ig_sub"/>
</dbReference>
<dbReference type="CDD" id="cd05713">
    <property type="entry name" value="IgV_MOG_like"/>
    <property type="match status" value="1"/>
</dbReference>
<evidence type="ECO:0000256" key="3">
    <source>
        <dbReference type="ARBA" id="ARBA00022729"/>
    </source>
</evidence>
<reference evidence="11" key="2">
    <citation type="submission" date="2025-08" db="UniProtKB">
        <authorList>
            <consortium name="Ensembl"/>
        </authorList>
    </citation>
    <scope>IDENTIFICATION</scope>
</reference>
<evidence type="ECO:0000256" key="6">
    <source>
        <dbReference type="ARBA" id="ARBA00023319"/>
    </source>
</evidence>
<protein>
    <recommendedName>
        <fullName evidence="10">Ig-like domain-containing protein</fullName>
    </recommendedName>
</protein>
<evidence type="ECO:0000256" key="5">
    <source>
        <dbReference type="ARBA" id="ARBA00023136"/>
    </source>
</evidence>
<keyword evidence="4 8" id="KW-1133">Transmembrane helix</keyword>
<evidence type="ECO:0000256" key="1">
    <source>
        <dbReference type="ARBA" id="ARBA00004370"/>
    </source>
</evidence>
<dbReference type="GO" id="GO:0009897">
    <property type="term" value="C:external side of plasma membrane"/>
    <property type="evidence" value="ECO:0007669"/>
    <property type="project" value="TreeGrafter"/>
</dbReference>
<evidence type="ECO:0000256" key="8">
    <source>
        <dbReference type="SAM" id="Phobius"/>
    </source>
</evidence>
<dbReference type="GO" id="GO:0005102">
    <property type="term" value="F:signaling receptor binding"/>
    <property type="evidence" value="ECO:0007669"/>
    <property type="project" value="TreeGrafter"/>
</dbReference>
<reference evidence="11" key="3">
    <citation type="submission" date="2025-09" db="UniProtKB">
        <authorList>
            <consortium name="Ensembl"/>
        </authorList>
    </citation>
    <scope>IDENTIFICATION</scope>
</reference>
<dbReference type="InterPro" id="IPR036179">
    <property type="entry name" value="Ig-like_dom_sf"/>
</dbReference>
<organism evidence="11 12">
    <name type="scientific">Bos indicus x Bos taurus</name>
    <name type="common">Hybrid cattle</name>
    <dbReference type="NCBI Taxonomy" id="30522"/>
    <lineage>
        <taxon>Eukaryota</taxon>
        <taxon>Metazoa</taxon>
        <taxon>Chordata</taxon>
        <taxon>Craniata</taxon>
        <taxon>Vertebrata</taxon>
        <taxon>Euteleostomi</taxon>
        <taxon>Mammalia</taxon>
        <taxon>Eutheria</taxon>
        <taxon>Laurasiatheria</taxon>
        <taxon>Artiodactyla</taxon>
        <taxon>Ruminantia</taxon>
        <taxon>Pecora</taxon>
        <taxon>Bovidae</taxon>
        <taxon>Bovinae</taxon>
        <taxon>Bos</taxon>
    </lineage>
</organism>
<feature type="transmembrane region" description="Helical" evidence="8">
    <location>
        <begin position="233"/>
        <end position="256"/>
    </location>
</feature>
<dbReference type="GO" id="GO:0001817">
    <property type="term" value="P:regulation of cytokine production"/>
    <property type="evidence" value="ECO:0007669"/>
    <property type="project" value="TreeGrafter"/>
</dbReference>
<dbReference type="InterPro" id="IPR053896">
    <property type="entry name" value="BTN3A2-like_Ig-C"/>
</dbReference>
<dbReference type="Pfam" id="PF07686">
    <property type="entry name" value="V-set"/>
    <property type="match status" value="1"/>
</dbReference>
<keyword evidence="5 8" id="KW-0472">Membrane</keyword>
<keyword evidence="12" id="KW-1185">Reference proteome</keyword>
<evidence type="ECO:0000256" key="2">
    <source>
        <dbReference type="ARBA" id="ARBA00022692"/>
    </source>
</evidence>
<dbReference type="SMART" id="SM00409">
    <property type="entry name" value="IG"/>
    <property type="match status" value="1"/>
</dbReference>
<dbReference type="FunFam" id="2.60.40.10:FF:000208">
    <property type="entry name" value="Butyrophilin subfamily 1 member A1"/>
    <property type="match status" value="1"/>
</dbReference>
<evidence type="ECO:0000313" key="11">
    <source>
        <dbReference type="Ensembl" id="ENSBIXP00000007476.1"/>
    </source>
</evidence>
<dbReference type="Pfam" id="PF22705">
    <property type="entry name" value="C2-set_3"/>
    <property type="match status" value="1"/>
</dbReference>
<dbReference type="PANTHER" id="PTHR24100:SF56">
    <property type="entry name" value="BUTYROPHILIN SUBFAMILY 3 MEMBER A3"/>
    <property type="match status" value="1"/>
</dbReference>
<feature type="signal peptide" evidence="9">
    <location>
        <begin position="1"/>
        <end position="29"/>
    </location>
</feature>
<dbReference type="InterPro" id="IPR050504">
    <property type="entry name" value="IgSF_BTN/MOG"/>
</dbReference>
<accession>A0A4W2C413</accession>
<name>A0A4W2C413_BOBOX</name>
<dbReference type="InterPro" id="IPR013783">
    <property type="entry name" value="Ig-like_fold"/>
</dbReference>
<feature type="chain" id="PRO_5021265554" description="Ig-like domain-containing protein" evidence="9">
    <location>
        <begin position="30"/>
        <end position="295"/>
    </location>
</feature>
<dbReference type="SMART" id="SM00406">
    <property type="entry name" value="IGv"/>
    <property type="match status" value="1"/>
</dbReference>
<dbReference type="InterPro" id="IPR013106">
    <property type="entry name" value="Ig_V-set"/>
</dbReference>
<evidence type="ECO:0000313" key="12">
    <source>
        <dbReference type="Proteomes" id="UP000314981"/>
    </source>
</evidence>
<evidence type="ECO:0000256" key="9">
    <source>
        <dbReference type="SAM" id="SignalP"/>
    </source>
</evidence>
<comment type="subcellular location">
    <subcellularLocation>
        <location evidence="1">Membrane</location>
    </subcellularLocation>
</comment>
<dbReference type="Gene3D" id="2.60.40.10">
    <property type="entry name" value="Immunoglobulins"/>
    <property type="match status" value="2"/>
</dbReference>
<proteinExistence type="predicted"/>
<dbReference type="InterPro" id="IPR007110">
    <property type="entry name" value="Ig-like_dom"/>
</dbReference>
<evidence type="ECO:0000256" key="4">
    <source>
        <dbReference type="ARBA" id="ARBA00022989"/>
    </source>
</evidence>
<dbReference type="SUPFAM" id="SSF48726">
    <property type="entry name" value="Immunoglobulin"/>
    <property type="match status" value="1"/>
</dbReference>
<dbReference type="PROSITE" id="PS50835">
    <property type="entry name" value="IG_LIKE"/>
    <property type="match status" value="1"/>
</dbReference>
<feature type="region of interest" description="Disordered" evidence="7">
    <location>
        <begin position="269"/>
        <end position="295"/>
    </location>
</feature>